<feature type="domain" description="Pex N-terminal" evidence="25">
    <location>
        <begin position="104"/>
        <end position="171"/>
    </location>
</feature>
<comment type="pathway">
    <text evidence="4 23">Porphyrin-containing compound metabolism; protoporphyrin-IX biosynthesis; protoporphyrin-IX from protoporphyrinogen-IX: step 1/1.</text>
</comment>
<comment type="similarity">
    <text evidence="5">Belongs to the pex2/pex10/pex12 family.</text>
</comment>
<dbReference type="InterPro" id="IPR004572">
    <property type="entry name" value="Protoporphyrinogen_oxidase"/>
</dbReference>
<evidence type="ECO:0000256" key="22">
    <source>
        <dbReference type="ARBA" id="ARBA00047554"/>
    </source>
</evidence>
<evidence type="ECO:0000256" key="4">
    <source>
        <dbReference type="ARBA" id="ARBA00005073"/>
    </source>
</evidence>
<evidence type="ECO:0000256" key="6">
    <source>
        <dbReference type="ARBA" id="ARBA00010551"/>
    </source>
</evidence>
<evidence type="ECO:0000256" key="13">
    <source>
        <dbReference type="ARBA" id="ARBA00022827"/>
    </source>
</evidence>
<dbReference type="NCBIfam" id="TIGR00562">
    <property type="entry name" value="proto_IX_ox"/>
    <property type="match status" value="1"/>
</dbReference>
<dbReference type="InterPro" id="IPR002937">
    <property type="entry name" value="Amino_oxidase"/>
</dbReference>
<evidence type="ECO:0000256" key="19">
    <source>
        <dbReference type="ARBA" id="ARBA00023136"/>
    </source>
</evidence>
<sequence>MASPLPFAHPADLVRADQKELLGGHAARWQGALQVLGDASYAWATAAAWLGQLLYLKAAGSSLGEEYSELLLVENLRPAGRFRRLLAAALNAVLVNGNWGEWLMLFLRLHLALFYLFGRYRHLPERLLNLRAVSLAERPYRSFSYRPLGFVLLAQAIGQLLAKILQRRQRSGADVADTETLQAAMGNWAPALPQSRLSAGRPPRCNICAGEKCGLFGGGELSLGSRRIMRVHVLDYDTPEGAKRLRSKALILTAPSYVTASLLKEVCPAAASALEGIRYPRVAAVTVAYSHLEHLLLLYNTKSASLMSGKGIVNGFGQLHPRSQGIRTLGTIYSSSLFPNRMPDDDKIMLLHYIGGARDPELFGGIQGLTEGQLVEATHKDTVETMLHPSEASNLPKALGVRVWDRAIPQLEVGHQDRLDTVKKSLGIEGVEGLYLAGNFVGGVALGRCSLLRLECSGGE</sequence>
<keyword evidence="27" id="KW-1185">Reference proteome</keyword>
<dbReference type="SUPFAM" id="SSF51905">
    <property type="entry name" value="FAD/NAD(P)-binding domain"/>
    <property type="match status" value="1"/>
</dbReference>
<feature type="domain" description="Amine oxidase" evidence="24">
    <location>
        <begin position="244"/>
        <end position="441"/>
    </location>
</feature>
<evidence type="ECO:0000256" key="3">
    <source>
        <dbReference type="ARBA" id="ARBA00004906"/>
    </source>
</evidence>
<comment type="caution">
    <text evidence="26">The sequence shown here is derived from an EMBL/GenBank/DDBJ whole genome shotgun (WGS) entry which is preliminary data.</text>
</comment>
<evidence type="ECO:0000256" key="16">
    <source>
        <dbReference type="ARBA" id="ARBA00022989"/>
    </source>
</evidence>
<evidence type="ECO:0000256" key="20">
    <source>
        <dbReference type="ARBA" id="ARBA00023140"/>
    </source>
</evidence>
<keyword evidence="12" id="KW-0863">Zinc-finger</keyword>
<dbReference type="PANTHER" id="PTHR42923">
    <property type="entry name" value="PROTOPORPHYRINOGEN OXIDASE"/>
    <property type="match status" value="1"/>
</dbReference>
<keyword evidence="20" id="KW-0576">Peroxisome</keyword>
<dbReference type="Proteomes" id="UP001642484">
    <property type="component" value="Unassembled WGS sequence"/>
</dbReference>
<evidence type="ECO:0000256" key="18">
    <source>
        <dbReference type="ARBA" id="ARBA00023133"/>
    </source>
</evidence>
<keyword evidence="11" id="KW-0479">Metal-binding</keyword>
<evidence type="ECO:0000256" key="11">
    <source>
        <dbReference type="ARBA" id="ARBA00022723"/>
    </source>
</evidence>
<dbReference type="Pfam" id="PF04757">
    <property type="entry name" value="Pex2_Pex12"/>
    <property type="match status" value="1"/>
</dbReference>
<evidence type="ECO:0000256" key="23">
    <source>
        <dbReference type="RuleBase" id="RU367069"/>
    </source>
</evidence>
<evidence type="ECO:0000313" key="27">
    <source>
        <dbReference type="Proteomes" id="UP001642484"/>
    </source>
</evidence>
<accession>A0ABP0MHA3</accession>
<evidence type="ECO:0000256" key="12">
    <source>
        <dbReference type="ARBA" id="ARBA00022771"/>
    </source>
</evidence>
<evidence type="ECO:0000256" key="5">
    <source>
        <dbReference type="ARBA" id="ARBA00008704"/>
    </source>
</evidence>
<name>A0ABP0MHA3_9DINO</name>
<keyword evidence="16" id="KW-1133">Transmembrane helix</keyword>
<evidence type="ECO:0000256" key="10">
    <source>
        <dbReference type="ARBA" id="ARBA00022692"/>
    </source>
</evidence>
<keyword evidence="17 23" id="KW-0560">Oxidoreductase</keyword>
<comment type="catalytic activity">
    <reaction evidence="22 23">
        <text>protoporphyrinogen IX + 3 O2 = protoporphyrin IX + 3 H2O2</text>
        <dbReference type="Rhea" id="RHEA:25576"/>
        <dbReference type="ChEBI" id="CHEBI:15379"/>
        <dbReference type="ChEBI" id="CHEBI:16240"/>
        <dbReference type="ChEBI" id="CHEBI:57306"/>
        <dbReference type="ChEBI" id="CHEBI:57307"/>
        <dbReference type="EC" id="1.3.3.4"/>
    </reaction>
</comment>
<comment type="subcellular location">
    <subcellularLocation>
        <location evidence="23">Mitochondrion inner membrane</location>
    </subcellularLocation>
    <subcellularLocation>
        <location evidence="2">Peroxisome membrane</location>
        <topology evidence="2">Multi-pass membrane protein</topology>
    </subcellularLocation>
</comment>
<comment type="similarity">
    <text evidence="6 23">Belongs to the protoporphyrinogen/coproporphyrinogen oxidase family. Protoporphyrinogen oxidase subfamily.</text>
</comment>
<protein>
    <recommendedName>
        <fullName evidence="7 23">Protoporphyrinogen oxidase</fullName>
        <ecNumber evidence="7 23">1.3.3.4</ecNumber>
    </recommendedName>
</protein>
<evidence type="ECO:0000256" key="9">
    <source>
        <dbReference type="ARBA" id="ARBA00022630"/>
    </source>
</evidence>
<evidence type="ECO:0000256" key="7">
    <source>
        <dbReference type="ARBA" id="ARBA00012867"/>
    </source>
</evidence>
<reference evidence="26 27" key="1">
    <citation type="submission" date="2024-02" db="EMBL/GenBank/DDBJ databases">
        <authorList>
            <person name="Chen Y."/>
            <person name="Shah S."/>
            <person name="Dougan E. K."/>
            <person name="Thang M."/>
            <person name="Chan C."/>
        </authorList>
    </citation>
    <scope>NUCLEOTIDE SEQUENCE [LARGE SCALE GENOMIC DNA]</scope>
</reference>
<keyword evidence="15" id="KW-0653">Protein transport</keyword>
<keyword evidence="21 23" id="KW-0627">Porphyrin biosynthesis</keyword>
<gene>
    <name evidence="26" type="ORF">CCMP2556_LOCUS25757</name>
</gene>
<dbReference type="InterPro" id="IPR006845">
    <property type="entry name" value="Pex_N"/>
</dbReference>
<evidence type="ECO:0000256" key="21">
    <source>
        <dbReference type="ARBA" id="ARBA00023244"/>
    </source>
</evidence>
<comment type="pathway">
    <text evidence="3">Protein modification; protein ubiquitination.</text>
</comment>
<evidence type="ECO:0000256" key="1">
    <source>
        <dbReference type="ARBA" id="ARBA00002600"/>
    </source>
</evidence>
<keyword evidence="8" id="KW-0813">Transport</keyword>
<dbReference type="EMBL" id="CAXAMN010017446">
    <property type="protein sequence ID" value="CAK9050541.1"/>
    <property type="molecule type" value="Genomic_DNA"/>
</dbReference>
<keyword evidence="19" id="KW-0472">Membrane</keyword>
<keyword evidence="13 23" id="KW-0274">FAD</keyword>
<evidence type="ECO:0000259" key="24">
    <source>
        <dbReference type="Pfam" id="PF01593"/>
    </source>
</evidence>
<dbReference type="SUPFAM" id="SSF54373">
    <property type="entry name" value="FAD-linked reductases, C-terminal domain"/>
    <property type="match status" value="1"/>
</dbReference>
<dbReference type="EC" id="1.3.3.4" evidence="7 23"/>
<evidence type="ECO:0000256" key="8">
    <source>
        <dbReference type="ARBA" id="ARBA00022448"/>
    </source>
</evidence>
<dbReference type="PANTHER" id="PTHR42923:SF3">
    <property type="entry name" value="PROTOPORPHYRINOGEN OXIDASE"/>
    <property type="match status" value="1"/>
</dbReference>
<dbReference type="InterPro" id="IPR050464">
    <property type="entry name" value="Zeta_carotene_desat/Oxidored"/>
</dbReference>
<keyword evidence="10" id="KW-0812">Transmembrane</keyword>
<evidence type="ECO:0000259" key="25">
    <source>
        <dbReference type="Pfam" id="PF04757"/>
    </source>
</evidence>
<keyword evidence="9 23" id="KW-0285">Flavoprotein</keyword>
<dbReference type="InterPro" id="IPR036188">
    <property type="entry name" value="FAD/NAD-bd_sf"/>
</dbReference>
<evidence type="ECO:0000256" key="14">
    <source>
        <dbReference type="ARBA" id="ARBA00022833"/>
    </source>
</evidence>
<evidence type="ECO:0000313" key="26">
    <source>
        <dbReference type="EMBL" id="CAK9050541.1"/>
    </source>
</evidence>
<evidence type="ECO:0000256" key="15">
    <source>
        <dbReference type="ARBA" id="ARBA00022927"/>
    </source>
</evidence>
<evidence type="ECO:0000256" key="2">
    <source>
        <dbReference type="ARBA" id="ARBA00004585"/>
    </source>
</evidence>
<keyword evidence="14" id="KW-0862">Zinc</keyword>
<keyword evidence="18 23" id="KW-0350">Heme biosynthesis</keyword>
<evidence type="ECO:0000256" key="17">
    <source>
        <dbReference type="ARBA" id="ARBA00023002"/>
    </source>
</evidence>
<dbReference type="Pfam" id="PF01593">
    <property type="entry name" value="Amino_oxidase"/>
    <property type="match status" value="1"/>
</dbReference>
<comment type="cofactor">
    <cofactor evidence="23">
        <name>FAD</name>
        <dbReference type="ChEBI" id="CHEBI:57692"/>
    </cofactor>
    <text evidence="23">Binds 1 FAD per subunit.</text>
</comment>
<dbReference type="Gene3D" id="3.50.50.60">
    <property type="entry name" value="FAD/NAD(P)-binding domain"/>
    <property type="match status" value="1"/>
</dbReference>
<comment type="function">
    <text evidence="1 23">Catalyzes the 6-electron oxidation of protoporphyrinogen-IX to form protoporphyrin-IX.</text>
</comment>
<organism evidence="26 27">
    <name type="scientific">Durusdinium trenchii</name>
    <dbReference type="NCBI Taxonomy" id="1381693"/>
    <lineage>
        <taxon>Eukaryota</taxon>
        <taxon>Sar</taxon>
        <taxon>Alveolata</taxon>
        <taxon>Dinophyceae</taxon>
        <taxon>Suessiales</taxon>
        <taxon>Symbiodiniaceae</taxon>
        <taxon>Durusdinium</taxon>
    </lineage>
</organism>
<proteinExistence type="inferred from homology"/>